<evidence type="ECO:0000313" key="2">
    <source>
        <dbReference type="EMBL" id="KAJ8928935.1"/>
    </source>
</evidence>
<evidence type="ECO:0000313" key="3">
    <source>
        <dbReference type="Proteomes" id="UP001162156"/>
    </source>
</evidence>
<protein>
    <recommendedName>
        <fullName evidence="1">PiggyBac transposable element-derived protein domain-containing protein</fullName>
    </recommendedName>
</protein>
<proteinExistence type="predicted"/>
<reference evidence="2" key="1">
    <citation type="journal article" date="2023" name="Insect Mol. Biol.">
        <title>Genome sequencing provides insights into the evolution of gene families encoding plant cell wall-degrading enzymes in longhorned beetles.</title>
        <authorList>
            <person name="Shin N.R."/>
            <person name="Okamura Y."/>
            <person name="Kirsch R."/>
            <person name="Pauchet Y."/>
        </authorList>
    </citation>
    <scope>NUCLEOTIDE SEQUENCE</scope>
    <source>
        <strain evidence="2">RBIC_L_NR</strain>
    </source>
</reference>
<name>A0AAV8WRR2_9CUCU</name>
<evidence type="ECO:0000259" key="1">
    <source>
        <dbReference type="Pfam" id="PF13843"/>
    </source>
</evidence>
<dbReference type="Pfam" id="PF13843">
    <property type="entry name" value="DDE_Tnp_1_7"/>
    <property type="match status" value="1"/>
</dbReference>
<comment type="caution">
    <text evidence="2">The sequence shown here is derived from an EMBL/GenBank/DDBJ whole genome shotgun (WGS) entry which is preliminary data.</text>
</comment>
<dbReference type="InterPro" id="IPR029526">
    <property type="entry name" value="PGBD"/>
</dbReference>
<sequence length="152" mass="17288">MIVENTSKIISIAQYPVSNRTARLTDKIELKALLGLLYVSGVRKTNHLNASDLWEKNGMAIELFLLTMSLDRFRFRDIRFDDKLTGLQAEVNNLKENIKINGTTENVANMDPFESEEVIAELMERQQRASNIMIGNVKEPQSKSSQDAKKKT</sequence>
<gene>
    <name evidence="2" type="ORF">NQ314_018434</name>
</gene>
<dbReference type="EMBL" id="JANEYF010005195">
    <property type="protein sequence ID" value="KAJ8928935.1"/>
    <property type="molecule type" value="Genomic_DNA"/>
</dbReference>
<organism evidence="2 3">
    <name type="scientific">Rhamnusium bicolor</name>
    <dbReference type="NCBI Taxonomy" id="1586634"/>
    <lineage>
        <taxon>Eukaryota</taxon>
        <taxon>Metazoa</taxon>
        <taxon>Ecdysozoa</taxon>
        <taxon>Arthropoda</taxon>
        <taxon>Hexapoda</taxon>
        <taxon>Insecta</taxon>
        <taxon>Pterygota</taxon>
        <taxon>Neoptera</taxon>
        <taxon>Endopterygota</taxon>
        <taxon>Coleoptera</taxon>
        <taxon>Polyphaga</taxon>
        <taxon>Cucujiformia</taxon>
        <taxon>Chrysomeloidea</taxon>
        <taxon>Cerambycidae</taxon>
        <taxon>Lepturinae</taxon>
        <taxon>Rhagiini</taxon>
        <taxon>Rhamnusium</taxon>
    </lineage>
</organism>
<dbReference type="Proteomes" id="UP001162156">
    <property type="component" value="Unassembled WGS sequence"/>
</dbReference>
<keyword evidence="3" id="KW-1185">Reference proteome</keyword>
<feature type="domain" description="PiggyBac transposable element-derived protein" evidence="1">
    <location>
        <begin position="20"/>
        <end position="95"/>
    </location>
</feature>
<dbReference type="AlphaFoldDB" id="A0AAV8WRR2"/>
<accession>A0AAV8WRR2</accession>